<sequence>MAQEVADEAFDVCSATGNGRLGQIKQATIEPRRYVRRTSEANGRSDLVAREPALSLGLAPMRSWHMERA</sequence>
<accession>A0A8H3WMW0</accession>
<keyword evidence="2" id="KW-1185">Reference proteome</keyword>
<protein>
    <submittedName>
        <fullName evidence="1">Uncharacterized protein</fullName>
    </submittedName>
</protein>
<dbReference type="AlphaFoldDB" id="A0A8H3WMW0"/>
<gene>
    <name evidence="1" type="ORF">GQ607_001277</name>
</gene>
<dbReference type="EMBL" id="WOWK01000003">
    <property type="protein sequence ID" value="KAF0331531.1"/>
    <property type="molecule type" value="Genomic_DNA"/>
</dbReference>
<name>A0A8H3WMW0_9PEZI</name>
<dbReference type="Proteomes" id="UP000434172">
    <property type="component" value="Unassembled WGS sequence"/>
</dbReference>
<proteinExistence type="predicted"/>
<evidence type="ECO:0000313" key="1">
    <source>
        <dbReference type="EMBL" id="KAF0331531.1"/>
    </source>
</evidence>
<comment type="caution">
    <text evidence="1">The sequence shown here is derived from an EMBL/GenBank/DDBJ whole genome shotgun (WGS) entry which is preliminary data.</text>
</comment>
<reference evidence="1 2" key="1">
    <citation type="submission" date="2019-12" db="EMBL/GenBank/DDBJ databases">
        <title>A genome sequence resource for the geographically widespread anthracnose pathogen Colletotrichum asianum.</title>
        <authorList>
            <person name="Meng Y."/>
        </authorList>
    </citation>
    <scope>NUCLEOTIDE SEQUENCE [LARGE SCALE GENOMIC DNA]</scope>
    <source>
        <strain evidence="1 2">ICMP 18580</strain>
    </source>
</reference>
<evidence type="ECO:0000313" key="2">
    <source>
        <dbReference type="Proteomes" id="UP000434172"/>
    </source>
</evidence>
<organism evidence="1 2">
    <name type="scientific">Colletotrichum asianum</name>
    <dbReference type="NCBI Taxonomy" id="702518"/>
    <lineage>
        <taxon>Eukaryota</taxon>
        <taxon>Fungi</taxon>
        <taxon>Dikarya</taxon>
        <taxon>Ascomycota</taxon>
        <taxon>Pezizomycotina</taxon>
        <taxon>Sordariomycetes</taxon>
        <taxon>Hypocreomycetidae</taxon>
        <taxon>Glomerellales</taxon>
        <taxon>Glomerellaceae</taxon>
        <taxon>Colletotrichum</taxon>
        <taxon>Colletotrichum gloeosporioides species complex</taxon>
    </lineage>
</organism>